<reference evidence="2 3" key="1">
    <citation type="journal article" date="2015" name="Genome Announc.">
        <title>Expanding the biotechnology potential of lactobacilli through comparative genomics of 213 strains and associated genera.</title>
        <authorList>
            <person name="Sun Z."/>
            <person name="Harris H.M."/>
            <person name="McCann A."/>
            <person name="Guo C."/>
            <person name="Argimon S."/>
            <person name="Zhang W."/>
            <person name="Yang X."/>
            <person name="Jeffery I.B."/>
            <person name="Cooney J.C."/>
            <person name="Kagawa T.F."/>
            <person name="Liu W."/>
            <person name="Song Y."/>
            <person name="Salvetti E."/>
            <person name="Wrobel A."/>
            <person name="Rasinkangas P."/>
            <person name="Parkhill J."/>
            <person name="Rea M.C."/>
            <person name="O'Sullivan O."/>
            <person name="Ritari J."/>
            <person name="Douillard F.P."/>
            <person name="Paul Ross R."/>
            <person name="Yang R."/>
            <person name="Briner A.E."/>
            <person name="Felis G.E."/>
            <person name="de Vos W.M."/>
            <person name="Barrangou R."/>
            <person name="Klaenhammer T.R."/>
            <person name="Caufield P.W."/>
            <person name="Cui Y."/>
            <person name="Zhang H."/>
            <person name="O'Toole P.W."/>
        </authorList>
    </citation>
    <scope>NUCLEOTIDE SEQUENCE [LARGE SCALE GENOMIC DNA]</scope>
    <source>
        <strain evidence="2 3">DSM 20003</strain>
    </source>
</reference>
<feature type="compositionally biased region" description="Low complexity" evidence="1">
    <location>
        <begin position="15"/>
        <end position="37"/>
    </location>
</feature>
<evidence type="ECO:0000256" key="1">
    <source>
        <dbReference type="SAM" id="MobiDB-lite"/>
    </source>
</evidence>
<evidence type="ECO:0008006" key="4">
    <source>
        <dbReference type="Google" id="ProtNLM"/>
    </source>
</evidence>
<dbReference type="STRING" id="1423726.FC07_GL003006"/>
<feature type="compositionally biased region" description="Basic residues" evidence="1">
    <location>
        <begin position="1"/>
        <end position="14"/>
    </location>
</feature>
<protein>
    <recommendedName>
        <fullName evidence="4">Knr4/Smi1-like domain-containing protein</fullName>
    </recommendedName>
</protein>
<gene>
    <name evidence="2" type="ORF">FC07_GL003006</name>
</gene>
<dbReference type="SUPFAM" id="SSF160631">
    <property type="entry name" value="SMI1/KNR4-like"/>
    <property type="match status" value="1"/>
</dbReference>
<comment type="caution">
    <text evidence="2">The sequence shown here is derived from an EMBL/GenBank/DDBJ whole genome shotgun (WGS) entry which is preliminary data.</text>
</comment>
<accession>A0A0R1HAQ2</accession>
<dbReference type="EMBL" id="AZDA01000005">
    <property type="protein sequence ID" value="KRK40714.1"/>
    <property type="molecule type" value="Genomic_DNA"/>
</dbReference>
<feature type="region of interest" description="Disordered" evidence="1">
    <location>
        <begin position="1"/>
        <end position="37"/>
    </location>
</feature>
<keyword evidence="3" id="KW-1185">Reference proteome</keyword>
<evidence type="ECO:0000313" key="3">
    <source>
        <dbReference type="Proteomes" id="UP000051461"/>
    </source>
</evidence>
<name>A0A0R1HAQ2_9LACO</name>
<dbReference type="InterPro" id="IPR037883">
    <property type="entry name" value="Knr4/Smi1-like_sf"/>
</dbReference>
<dbReference type="PATRIC" id="fig|1423726.3.peg.3120"/>
<proteinExistence type="predicted"/>
<organism evidence="2 3">
    <name type="scientific">Loigolactobacillus bifermentans DSM 20003</name>
    <dbReference type="NCBI Taxonomy" id="1423726"/>
    <lineage>
        <taxon>Bacteria</taxon>
        <taxon>Bacillati</taxon>
        <taxon>Bacillota</taxon>
        <taxon>Bacilli</taxon>
        <taxon>Lactobacillales</taxon>
        <taxon>Lactobacillaceae</taxon>
        <taxon>Loigolactobacillus</taxon>
    </lineage>
</organism>
<dbReference type="Proteomes" id="UP000051461">
    <property type="component" value="Unassembled WGS sequence"/>
</dbReference>
<sequence>MAKRIQRQKLKKQQLKTWQKQQSQRQSQTSSQAPQPVAAQAMAKNLALLSEKAPTPAPTVPPAQPNVLQTTLQQLKQDLASTAYLKQATAPTAAELNALADVIGQALPPSYQRLMDVVGPFYGGGYFFAGASAVPAADLLYLNQALRADLLPDATSLCVFAVSETHFLAYDFTQMTTALEPAIVRGNGRGYQRVARQLSILLQQINAQQKS</sequence>
<dbReference type="AlphaFoldDB" id="A0A0R1HAQ2"/>
<dbReference type="RefSeq" id="WP_057903371.1">
    <property type="nucleotide sequence ID" value="NZ_AZDA01000005.1"/>
</dbReference>
<evidence type="ECO:0000313" key="2">
    <source>
        <dbReference type="EMBL" id="KRK40714.1"/>
    </source>
</evidence>